<name>A0AAD8FCY0_BIOPF</name>
<sequence length="202" mass="23370">MVEIKQTKIVYIFFILLVFSEARYTYNQVFKQSTVSIIKCTLSKDWYNVRDTLHHYKSQLSEIELAVLAMMLGNSYLLTSPNVQDDVDTEQNFTTNDVRNEHNLGCSLKEVDRLSQLNCTPREENQSNCARDIQRLFSNISDNIWTLQFLDSWGKPSTSILKDNLHFVGNYKQCRKAKAPSVNDKRDSIFNGKYCSLTISSK</sequence>
<comment type="caution">
    <text evidence="2">The sequence shown here is derived from an EMBL/GenBank/DDBJ whole genome shotgun (WGS) entry which is preliminary data.</text>
</comment>
<dbReference type="EMBL" id="JASAOG010000047">
    <property type="protein sequence ID" value="KAK0058594.1"/>
    <property type="molecule type" value="Genomic_DNA"/>
</dbReference>
<evidence type="ECO:0000313" key="2">
    <source>
        <dbReference type="EMBL" id="KAK0058594.1"/>
    </source>
</evidence>
<dbReference type="Pfam" id="PF20146">
    <property type="entry name" value="NRF"/>
    <property type="match status" value="1"/>
</dbReference>
<feature type="non-terminal residue" evidence="2">
    <location>
        <position position="1"/>
    </location>
</feature>
<organism evidence="2 3">
    <name type="scientific">Biomphalaria pfeifferi</name>
    <name type="common">Bloodfluke planorb</name>
    <name type="synonym">Freshwater snail</name>
    <dbReference type="NCBI Taxonomy" id="112525"/>
    <lineage>
        <taxon>Eukaryota</taxon>
        <taxon>Metazoa</taxon>
        <taxon>Spiralia</taxon>
        <taxon>Lophotrochozoa</taxon>
        <taxon>Mollusca</taxon>
        <taxon>Gastropoda</taxon>
        <taxon>Heterobranchia</taxon>
        <taxon>Euthyneura</taxon>
        <taxon>Panpulmonata</taxon>
        <taxon>Hygrophila</taxon>
        <taxon>Lymnaeoidea</taxon>
        <taxon>Planorbidae</taxon>
        <taxon>Biomphalaria</taxon>
    </lineage>
</organism>
<dbReference type="AlphaFoldDB" id="A0AAD8FCY0"/>
<reference evidence="2" key="2">
    <citation type="submission" date="2023-04" db="EMBL/GenBank/DDBJ databases">
        <authorList>
            <person name="Bu L."/>
            <person name="Lu L."/>
            <person name="Laidemitt M.R."/>
            <person name="Zhang S.M."/>
            <person name="Mutuku M."/>
            <person name="Mkoji G."/>
            <person name="Steinauer M."/>
            <person name="Loker E.S."/>
        </authorList>
    </citation>
    <scope>NUCLEOTIDE SEQUENCE</scope>
    <source>
        <strain evidence="2">KasaAsao</strain>
        <tissue evidence="2">Whole Snail</tissue>
    </source>
</reference>
<protein>
    <submittedName>
        <fullName evidence="2">Nose resistant to fluoxetine protein 6</fullName>
    </submittedName>
</protein>
<dbReference type="InterPro" id="IPR006621">
    <property type="entry name" value="Nose-resist-to-fluoxetine_N"/>
</dbReference>
<gene>
    <name evidence="2" type="ORF">Bpfe_011899</name>
</gene>
<evidence type="ECO:0000313" key="3">
    <source>
        <dbReference type="Proteomes" id="UP001233172"/>
    </source>
</evidence>
<accession>A0AAD8FCY0</accession>
<evidence type="ECO:0000259" key="1">
    <source>
        <dbReference type="Pfam" id="PF20146"/>
    </source>
</evidence>
<proteinExistence type="predicted"/>
<keyword evidence="3" id="KW-1185">Reference proteome</keyword>
<reference evidence="2" key="1">
    <citation type="journal article" date="2023" name="PLoS Negl. Trop. Dis.">
        <title>A genome sequence for Biomphalaria pfeifferi, the major vector snail for the human-infecting parasite Schistosoma mansoni.</title>
        <authorList>
            <person name="Bu L."/>
            <person name="Lu L."/>
            <person name="Laidemitt M.R."/>
            <person name="Zhang S.M."/>
            <person name="Mutuku M."/>
            <person name="Mkoji G."/>
            <person name="Steinauer M."/>
            <person name="Loker E.S."/>
        </authorList>
    </citation>
    <scope>NUCLEOTIDE SEQUENCE</scope>
    <source>
        <strain evidence="2">KasaAsao</strain>
    </source>
</reference>
<dbReference type="Proteomes" id="UP001233172">
    <property type="component" value="Unassembled WGS sequence"/>
</dbReference>
<feature type="domain" description="Nose resistant-to-fluoxetine protein N-terminal" evidence="1">
    <location>
        <begin position="129"/>
        <end position="195"/>
    </location>
</feature>